<dbReference type="EMBL" id="BLJP01000011">
    <property type="protein sequence ID" value="GFE94307.1"/>
    <property type="molecule type" value="Genomic_DNA"/>
</dbReference>
<gene>
    <name evidence="2" type="ORF">A0U91_11270</name>
    <name evidence="3" type="ORF">DmAi_23660</name>
</gene>
<feature type="signal peptide" evidence="1">
    <location>
        <begin position="1"/>
        <end position="29"/>
    </location>
</feature>
<dbReference type="Proteomes" id="UP000189055">
    <property type="component" value="Chromosome"/>
</dbReference>
<dbReference type="EMBL" id="CP014687">
    <property type="protein sequence ID" value="AQT05344.1"/>
    <property type="molecule type" value="Genomic_DNA"/>
</dbReference>
<evidence type="ECO:0000313" key="5">
    <source>
        <dbReference type="Proteomes" id="UP000548726"/>
    </source>
</evidence>
<accession>A0A1U9LFX3</accession>
<evidence type="ECO:0000313" key="4">
    <source>
        <dbReference type="Proteomes" id="UP000189055"/>
    </source>
</evidence>
<dbReference type="OrthoDB" id="7366535at2"/>
<dbReference type="Proteomes" id="UP000548726">
    <property type="component" value="Unassembled WGS sequence"/>
</dbReference>
<proteinExistence type="predicted"/>
<name>A0A1U9LFX3_9PROT</name>
<evidence type="ECO:0000256" key="1">
    <source>
        <dbReference type="SAM" id="SignalP"/>
    </source>
</evidence>
<reference evidence="2 4" key="1">
    <citation type="submission" date="2016-03" db="EMBL/GenBank/DDBJ databases">
        <title>Acetic acid bacteria sequencing.</title>
        <authorList>
            <person name="Brandt J."/>
            <person name="Jakob F."/>
            <person name="Vogel R.F."/>
        </authorList>
    </citation>
    <scope>NUCLEOTIDE SEQUENCE [LARGE SCALE GENOMIC DNA]</scope>
    <source>
        <strain evidence="2 4">TMW2.1084</strain>
    </source>
</reference>
<evidence type="ECO:0008006" key="6">
    <source>
        <dbReference type="Google" id="ProtNLM"/>
    </source>
</evidence>
<organism evidence="2 4">
    <name type="scientific">Acetobacter persici</name>
    <dbReference type="NCBI Taxonomy" id="1076596"/>
    <lineage>
        <taxon>Bacteria</taxon>
        <taxon>Pseudomonadati</taxon>
        <taxon>Pseudomonadota</taxon>
        <taxon>Alphaproteobacteria</taxon>
        <taxon>Acetobacterales</taxon>
        <taxon>Acetobacteraceae</taxon>
        <taxon>Acetobacter</taxon>
    </lineage>
</organism>
<dbReference type="AlphaFoldDB" id="A0A1U9LFX3"/>
<dbReference type="Gene3D" id="2.60.120.380">
    <property type="match status" value="1"/>
</dbReference>
<protein>
    <recommendedName>
        <fullName evidence="6">Proteinase inhibitor I42 chagasin domain-containing protein</fullName>
    </recommendedName>
</protein>
<reference evidence="3 5" key="2">
    <citation type="journal article" date="2020" name="Cell Rep.">
        <title>Local necrotic cells trigger systemic immune activation via gut microbiome dysbiosis in Drosophila.</title>
        <authorList>
            <person name="Kosakamoto H."/>
            <person name="Yamauchi T."/>
            <person name="Akuzawa-Tokita Y."/>
            <person name="Nishimura K."/>
            <person name="Soga T."/>
            <person name="Murakami T."/>
            <person name="Mori H."/>
            <person name="Yamamoto K."/>
            <person name="Miyazaki R."/>
            <person name="Koto A."/>
            <person name="Miura M."/>
            <person name="Obata F."/>
        </authorList>
    </citation>
    <scope>NUCLEOTIDE SEQUENCE [LARGE SCALE GENOMIC DNA]</scope>
    <source>
        <strain evidence="3 5">Ai</strain>
    </source>
</reference>
<keyword evidence="1" id="KW-0732">Signal</keyword>
<dbReference type="GeneID" id="95618640"/>
<sequence>MTKKAKIVLLAGGLLFGGALLPSHTPAHARTVHFTPDTNSAVVSGTVEGTEMIPFRLALREGQRLDVQCHSRKKGIFFVVKDPTGAVIYKSAESPQPDRWTGQASAPGRYTLAVYQQHPATRKGQTAFFRLHLTVAEASAAGFLP</sequence>
<dbReference type="KEGG" id="aper:A0U91_11270"/>
<evidence type="ECO:0000313" key="2">
    <source>
        <dbReference type="EMBL" id="AQT05344.1"/>
    </source>
</evidence>
<keyword evidence="5" id="KW-1185">Reference proteome</keyword>
<feature type="chain" id="PRO_5015070840" description="Proteinase inhibitor I42 chagasin domain-containing protein" evidence="1">
    <location>
        <begin position="30"/>
        <end position="145"/>
    </location>
</feature>
<dbReference type="RefSeq" id="WP_077931129.1">
    <property type="nucleotide sequence ID" value="NZ_BLJP01000011.1"/>
</dbReference>
<evidence type="ECO:0000313" key="3">
    <source>
        <dbReference type="EMBL" id="GFE94307.1"/>
    </source>
</evidence>